<feature type="coiled-coil region" evidence="4">
    <location>
        <begin position="364"/>
        <end position="402"/>
    </location>
</feature>
<feature type="region of interest" description="Disordered" evidence="5">
    <location>
        <begin position="1194"/>
        <end position="1226"/>
    </location>
</feature>
<dbReference type="SMART" id="SM00248">
    <property type="entry name" value="ANK"/>
    <property type="match status" value="14"/>
</dbReference>
<dbReference type="Proteomes" id="UP001470230">
    <property type="component" value="Unassembled WGS sequence"/>
</dbReference>
<organism evidence="6 7">
    <name type="scientific">Tritrichomonas musculus</name>
    <dbReference type="NCBI Taxonomy" id="1915356"/>
    <lineage>
        <taxon>Eukaryota</taxon>
        <taxon>Metamonada</taxon>
        <taxon>Parabasalia</taxon>
        <taxon>Tritrichomonadida</taxon>
        <taxon>Tritrichomonadidae</taxon>
        <taxon>Tritrichomonas</taxon>
    </lineage>
</organism>
<reference evidence="6 7" key="1">
    <citation type="submission" date="2024-04" db="EMBL/GenBank/DDBJ databases">
        <title>Tritrichomonas musculus Genome.</title>
        <authorList>
            <person name="Alves-Ferreira E."/>
            <person name="Grigg M."/>
            <person name="Lorenzi H."/>
            <person name="Galac M."/>
        </authorList>
    </citation>
    <scope>NUCLEOTIDE SEQUENCE [LARGE SCALE GENOMIC DNA]</scope>
    <source>
        <strain evidence="6 7">EAF2021</strain>
    </source>
</reference>
<feature type="repeat" description="ANK" evidence="3">
    <location>
        <begin position="1230"/>
        <end position="1253"/>
    </location>
</feature>
<dbReference type="InterPro" id="IPR002110">
    <property type="entry name" value="Ankyrin_rpt"/>
</dbReference>
<feature type="compositionally biased region" description="Acidic residues" evidence="5">
    <location>
        <begin position="1204"/>
        <end position="1213"/>
    </location>
</feature>
<feature type="repeat" description="ANK" evidence="3">
    <location>
        <begin position="558"/>
        <end position="580"/>
    </location>
</feature>
<evidence type="ECO:0008006" key="8">
    <source>
        <dbReference type="Google" id="ProtNLM"/>
    </source>
</evidence>
<evidence type="ECO:0000256" key="5">
    <source>
        <dbReference type="SAM" id="MobiDB-lite"/>
    </source>
</evidence>
<sequence>MKIIFQLISSIISSKQLNNHNKLVELFYYYADDIHSLFKPNELIDIFINDKRSIYLLYEHNFISIDDIISIPFNAQNKTNQVLANTYSSNTNSNPRNNSNSQIRRSFSTSASIFNTNSNFNANSNLRNSANANLKLPVTHNSNSSSLFNISSRKMSFDLSSSLRPNINSNSAASNNEANQNAESNKFEFSGSPYEEIVQLFQPEIEKVNSNFIQLFPNLFGQSDKYLKSDNKELFFKYREEFQNENPIVSAILKDDVECLQTLILDQFSENLDSITINHSIFERINFLNDKQNPPKMIEYAAFCGSVKIFKYLLLDIHGNSIASSLPPLHSYQQQQFQQREQLIKQQHEQLMNLQSAGQLGLVQKQQRMQILKQQEQLKRYQAQYQQKHQEQQSQIQQQQQQQILNKIPGRLHQFACAGGCAEIIHILEQEGFFADEKRKKESIEISIEFHQNDIFDYFTSAYNFSPSIDMLMACVRSANYHCFFSLFEQFHSSIAFEVNKKGKGGQGILHIAAELGRIEFVRFLTAVDYEGEKERKNEAEKAGLGSVGININVRDSNGFSPLHLAAAGGHIEVVCYLVSFYSSREKSCGKSQAQNSPLPKMEPITSPPLSPLGTRPQTALPARGKIPDAQQSAMPTPGQSLFANPALQAPKPEIKVPGQASPASPTSLPSRPEIAQPSRSLVPSAASLSSRPEIAQPSQSLVSGATSQAQKPDAVTQGQSLVSGAALQVSNNEVAVVQAASQAAAGQSSIIDQTMQAPIQSPQISPAPILISSSKSAPVSPKLVPLPPPNLSSLKSNSIRRKLNTVSFAKADDQLSKTVSLGSLSASRQFSSTTRLNLNVKDFKGRTSAQIGYERGFTKVAKYLVMQKEFDINARDDGGHALIHLAVMNSDLDFLSFMTREAGERLNANIETKKDHKTALLIAASRGDVGIVKYLMSLKSVNKKCRDSGGQMAHHIACSSQKKEKNEMLSEKGESTNDQEREEAKRVCIDKYTKYYMKESIKASNHKTVSANSLDENECKDSASIEETHEKSCISSDSKECASIEETHEKSCILCDDKTSANGSEEGFVASNLDVLKYLIEEQDFDVNEKDCSRQTPLHHACSVGDIRIVGYLIAVKGIDINARDNEGRTPLIAAFTSGNLPIAKFLIESSDADIGAVDNDGRNSLHLSSQKGLFENVVYIFSLQDQHKKSANRQPLFHNDRDESDTENDIENESKDPSVLDANSPDSYGRTCLHLSFEGGNVELIKFLLNRPEIDLNARDKGGRTLLHFAASFNYLFIIDFLASLGPIPRKLSCNGGSYGYDGGYGYGYGRQSSSRKKFDLKNVNAKANHDWTALHFAAAGGFVEMCQFLVSIKYVNANARDSTGMTPLHLAVQYEKIDAVKYLANVPEVYVNSQDNEGRTPLHVACSMGLVEIIKLLVSCKEIDLTKLDKKSQTAFKHLSVEKQKSLAYLFK</sequence>
<accession>A0ABR2KYQ2</accession>
<dbReference type="Gene3D" id="1.25.40.20">
    <property type="entry name" value="Ankyrin repeat-containing domain"/>
    <property type="match status" value="5"/>
</dbReference>
<dbReference type="PROSITE" id="PS50297">
    <property type="entry name" value="ANK_REP_REGION"/>
    <property type="match status" value="5"/>
</dbReference>
<dbReference type="EMBL" id="JAPFFF010000003">
    <property type="protein sequence ID" value="KAK8895562.1"/>
    <property type="molecule type" value="Genomic_DNA"/>
</dbReference>
<evidence type="ECO:0000313" key="6">
    <source>
        <dbReference type="EMBL" id="KAK8895562.1"/>
    </source>
</evidence>
<keyword evidence="4" id="KW-0175">Coiled coil</keyword>
<feature type="compositionally biased region" description="Polar residues" evidence="5">
    <location>
        <begin position="678"/>
        <end position="716"/>
    </location>
</feature>
<dbReference type="PROSITE" id="PS50088">
    <property type="entry name" value="ANK_REPEAT"/>
    <property type="match status" value="5"/>
</dbReference>
<keyword evidence="7" id="KW-1185">Reference proteome</keyword>
<keyword evidence="1" id="KW-0677">Repeat</keyword>
<evidence type="ECO:0000256" key="3">
    <source>
        <dbReference type="PROSITE-ProRule" id="PRU00023"/>
    </source>
</evidence>
<feature type="repeat" description="ANK" evidence="3">
    <location>
        <begin position="1366"/>
        <end position="1386"/>
    </location>
</feature>
<dbReference type="SUPFAM" id="SSF48403">
    <property type="entry name" value="Ankyrin repeat"/>
    <property type="match status" value="3"/>
</dbReference>
<dbReference type="PANTHER" id="PTHR24198">
    <property type="entry name" value="ANKYRIN REPEAT AND PROTEIN KINASE DOMAIN-CONTAINING PROTEIN"/>
    <property type="match status" value="1"/>
</dbReference>
<proteinExistence type="predicted"/>
<protein>
    <recommendedName>
        <fullName evidence="8">Ankyrin repeat protein</fullName>
    </recommendedName>
</protein>
<feature type="region of interest" description="Disordered" evidence="5">
    <location>
        <begin position="957"/>
        <end position="983"/>
    </location>
</feature>
<feature type="region of interest" description="Disordered" evidence="5">
    <location>
        <begin position="589"/>
        <end position="623"/>
    </location>
</feature>
<feature type="compositionally biased region" description="Basic and acidic residues" evidence="5">
    <location>
        <begin position="962"/>
        <end position="983"/>
    </location>
</feature>
<evidence type="ECO:0000256" key="4">
    <source>
        <dbReference type="SAM" id="Coils"/>
    </source>
</evidence>
<dbReference type="Pfam" id="PF12796">
    <property type="entry name" value="Ank_2"/>
    <property type="match status" value="5"/>
</dbReference>
<comment type="caution">
    <text evidence="6">The sequence shown here is derived from an EMBL/GenBank/DDBJ whole genome shotgun (WGS) entry which is preliminary data.</text>
</comment>
<feature type="repeat" description="ANK" evidence="3">
    <location>
        <begin position="1094"/>
        <end position="1127"/>
    </location>
</feature>
<evidence type="ECO:0000313" key="7">
    <source>
        <dbReference type="Proteomes" id="UP001470230"/>
    </source>
</evidence>
<dbReference type="Pfam" id="PF00023">
    <property type="entry name" value="Ank"/>
    <property type="match status" value="1"/>
</dbReference>
<dbReference type="PANTHER" id="PTHR24198:SF165">
    <property type="entry name" value="ANKYRIN REPEAT-CONTAINING PROTEIN-RELATED"/>
    <property type="match status" value="1"/>
</dbReference>
<name>A0ABR2KYQ2_9EUKA</name>
<evidence type="ECO:0000256" key="2">
    <source>
        <dbReference type="ARBA" id="ARBA00023043"/>
    </source>
</evidence>
<keyword evidence="2 3" id="KW-0040">ANK repeat</keyword>
<gene>
    <name evidence="6" type="ORF">M9Y10_024032</name>
</gene>
<dbReference type="InterPro" id="IPR036770">
    <property type="entry name" value="Ankyrin_rpt-contain_sf"/>
</dbReference>
<evidence type="ECO:0000256" key="1">
    <source>
        <dbReference type="ARBA" id="ARBA00022737"/>
    </source>
</evidence>
<feature type="repeat" description="ANK" evidence="3">
    <location>
        <begin position="1400"/>
        <end position="1422"/>
    </location>
</feature>
<feature type="region of interest" description="Disordered" evidence="5">
    <location>
        <begin position="653"/>
        <end position="716"/>
    </location>
</feature>